<sequence>MFASGTSPLWVDGNASGAFNGSSEYFERCKFLALGPTYPSGGTPAVVATWKTTSNGTFFFSDCIMNATKWAADGDQVQVAGGSVADTIGHQGGKMQAAASS</sequence>
<protein>
    <submittedName>
        <fullName evidence="1">Uncharacterized protein</fullName>
    </submittedName>
</protein>
<gene>
    <name evidence="1" type="ORF">LCGC14_2796680</name>
</gene>
<organism evidence="1">
    <name type="scientific">marine sediment metagenome</name>
    <dbReference type="NCBI Taxonomy" id="412755"/>
    <lineage>
        <taxon>unclassified sequences</taxon>
        <taxon>metagenomes</taxon>
        <taxon>ecological metagenomes</taxon>
    </lineage>
</organism>
<evidence type="ECO:0000313" key="1">
    <source>
        <dbReference type="EMBL" id="KKK83111.1"/>
    </source>
</evidence>
<dbReference type="AlphaFoldDB" id="A0A0F9BFC5"/>
<reference evidence="1" key="1">
    <citation type="journal article" date="2015" name="Nature">
        <title>Complex archaea that bridge the gap between prokaryotes and eukaryotes.</title>
        <authorList>
            <person name="Spang A."/>
            <person name="Saw J.H."/>
            <person name="Jorgensen S.L."/>
            <person name="Zaremba-Niedzwiedzka K."/>
            <person name="Martijn J."/>
            <person name="Lind A.E."/>
            <person name="van Eijk R."/>
            <person name="Schleper C."/>
            <person name="Guy L."/>
            <person name="Ettema T.J."/>
        </authorList>
    </citation>
    <scope>NUCLEOTIDE SEQUENCE</scope>
</reference>
<dbReference type="EMBL" id="LAZR01052372">
    <property type="protein sequence ID" value="KKK83111.1"/>
    <property type="molecule type" value="Genomic_DNA"/>
</dbReference>
<comment type="caution">
    <text evidence="1">The sequence shown here is derived from an EMBL/GenBank/DDBJ whole genome shotgun (WGS) entry which is preliminary data.</text>
</comment>
<name>A0A0F9BFC5_9ZZZZ</name>
<accession>A0A0F9BFC5</accession>
<proteinExistence type="predicted"/>